<keyword evidence="2" id="KW-1185">Reference proteome</keyword>
<dbReference type="Proteomes" id="UP000248863">
    <property type="component" value="Unassembled WGS sequence"/>
</dbReference>
<protein>
    <submittedName>
        <fullName evidence="1">Uncharacterized protein</fullName>
    </submittedName>
</protein>
<reference evidence="1 2" key="1">
    <citation type="submission" date="2017-07" db="EMBL/GenBank/DDBJ databases">
        <title>Draft Genome Sequences of Select Purple Nonsulfur Bacteria.</title>
        <authorList>
            <person name="Lasarre B."/>
            <person name="Mckinlay J.B."/>
        </authorList>
    </citation>
    <scope>NUCLEOTIDE SEQUENCE [LARGE SCALE GENOMIC DNA]</scope>
    <source>
        <strain evidence="1 2">DSM 11907</strain>
    </source>
</reference>
<comment type="caution">
    <text evidence="1">The sequence shown here is derived from an EMBL/GenBank/DDBJ whole genome shotgun (WGS) entry which is preliminary data.</text>
</comment>
<evidence type="ECO:0000313" key="2">
    <source>
        <dbReference type="Proteomes" id="UP000248863"/>
    </source>
</evidence>
<evidence type="ECO:0000313" key="1">
    <source>
        <dbReference type="EMBL" id="RAI40796.1"/>
    </source>
</evidence>
<dbReference type="EMBL" id="NPEU01000032">
    <property type="protein sequence ID" value="RAI40796.1"/>
    <property type="molecule type" value="Genomic_DNA"/>
</dbReference>
<organism evidence="1 2">
    <name type="scientific">Rhodoplanes elegans</name>
    <dbReference type="NCBI Taxonomy" id="29408"/>
    <lineage>
        <taxon>Bacteria</taxon>
        <taxon>Pseudomonadati</taxon>
        <taxon>Pseudomonadota</taxon>
        <taxon>Alphaproteobacteria</taxon>
        <taxon>Hyphomicrobiales</taxon>
        <taxon>Nitrobacteraceae</taxon>
        <taxon>Rhodoplanes</taxon>
    </lineage>
</organism>
<name>A0A327KS29_9BRAD</name>
<gene>
    <name evidence="1" type="ORF">CH338_05110</name>
</gene>
<proteinExistence type="predicted"/>
<accession>A0A327KS29</accession>
<sequence length="72" mass="7769">MSMIGTRDKARSSLVLALKARGHVDVDAAAGGVSRERETSIDRLPLPTSTNLDQALDDVIARFPETLSYLAK</sequence>
<dbReference type="AlphaFoldDB" id="A0A327KS29"/>